<comment type="caution">
    <text evidence="2">The sequence shown here is derived from an EMBL/GenBank/DDBJ whole genome shotgun (WGS) entry which is preliminary data.</text>
</comment>
<organism evidence="2 3">
    <name type="scientific">Nocardiopsis aegyptia</name>
    <dbReference type="NCBI Taxonomy" id="220378"/>
    <lineage>
        <taxon>Bacteria</taxon>
        <taxon>Bacillati</taxon>
        <taxon>Actinomycetota</taxon>
        <taxon>Actinomycetes</taxon>
        <taxon>Streptosporangiales</taxon>
        <taxon>Nocardiopsidaceae</taxon>
        <taxon>Nocardiopsis</taxon>
    </lineage>
</organism>
<evidence type="ECO:0000256" key="1">
    <source>
        <dbReference type="SAM" id="MobiDB-lite"/>
    </source>
</evidence>
<evidence type="ECO:0000313" key="3">
    <source>
        <dbReference type="Proteomes" id="UP000572051"/>
    </source>
</evidence>
<dbReference type="RefSeq" id="WP_179828148.1">
    <property type="nucleotide sequence ID" value="NZ_JACCFS010000001.1"/>
</dbReference>
<dbReference type="Proteomes" id="UP000572051">
    <property type="component" value="Unassembled WGS sequence"/>
</dbReference>
<name>A0A7Z0ETD1_9ACTN</name>
<accession>A0A7Z0ETD1</accession>
<dbReference type="EMBL" id="JACCFS010000001">
    <property type="protein sequence ID" value="NYJ37431.1"/>
    <property type="molecule type" value="Genomic_DNA"/>
</dbReference>
<protein>
    <submittedName>
        <fullName evidence="2">Uncharacterized protein</fullName>
    </submittedName>
</protein>
<keyword evidence="3" id="KW-1185">Reference proteome</keyword>
<feature type="region of interest" description="Disordered" evidence="1">
    <location>
        <begin position="13"/>
        <end position="32"/>
    </location>
</feature>
<proteinExistence type="predicted"/>
<gene>
    <name evidence="2" type="ORF">HNR10_005312</name>
</gene>
<dbReference type="AlphaFoldDB" id="A0A7Z0ETD1"/>
<reference evidence="2 3" key="1">
    <citation type="submission" date="2020-07" db="EMBL/GenBank/DDBJ databases">
        <title>Sequencing the genomes of 1000 actinobacteria strains.</title>
        <authorList>
            <person name="Klenk H.-P."/>
        </authorList>
    </citation>
    <scope>NUCLEOTIDE SEQUENCE [LARGE SCALE GENOMIC DNA]</scope>
    <source>
        <strain evidence="2 3">DSM 44442</strain>
    </source>
</reference>
<sequence length="65" mass="6114">MTVVLVAVGAASAGGLTGSGRATSGGSAGSAGAAVGTNRLHALRILFLDSLFDGAKVQVESPTGG</sequence>
<evidence type="ECO:0000313" key="2">
    <source>
        <dbReference type="EMBL" id="NYJ37431.1"/>
    </source>
</evidence>